<dbReference type="Pfam" id="PF01593">
    <property type="entry name" value="Amino_oxidase"/>
    <property type="match status" value="1"/>
</dbReference>
<dbReference type="InterPro" id="IPR002937">
    <property type="entry name" value="Amino_oxidase"/>
</dbReference>
<evidence type="ECO:0000313" key="10">
    <source>
        <dbReference type="Proteomes" id="UP001172109"/>
    </source>
</evidence>
<comment type="similarity">
    <text evidence="2">Belongs to the tryptophan 2-monooxygenase family.</text>
</comment>
<evidence type="ECO:0000256" key="7">
    <source>
        <dbReference type="SAM" id="SignalP"/>
    </source>
</evidence>
<dbReference type="EC" id="1.13.12.3" evidence="3"/>
<evidence type="ECO:0000256" key="5">
    <source>
        <dbReference type="ARBA" id="ARBA00023070"/>
    </source>
</evidence>
<evidence type="ECO:0000259" key="8">
    <source>
        <dbReference type="Pfam" id="PF01593"/>
    </source>
</evidence>
<proteinExistence type="inferred from homology"/>
<evidence type="ECO:0000256" key="3">
    <source>
        <dbReference type="ARBA" id="ARBA00012535"/>
    </source>
</evidence>
<dbReference type="GO" id="GO:0009851">
    <property type="term" value="P:auxin biosynthetic process"/>
    <property type="evidence" value="ECO:0007669"/>
    <property type="project" value="UniProtKB-KW"/>
</dbReference>
<evidence type="ECO:0000256" key="4">
    <source>
        <dbReference type="ARBA" id="ARBA00017871"/>
    </source>
</evidence>
<evidence type="ECO:0000256" key="2">
    <source>
        <dbReference type="ARBA" id="ARBA00005833"/>
    </source>
</evidence>
<evidence type="ECO:0000256" key="1">
    <source>
        <dbReference type="ARBA" id="ARBA00004814"/>
    </source>
</evidence>
<dbReference type="InterPro" id="IPR050281">
    <property type="entry name" value="Flavin_monoamine_oxidase"/>
</dbReference>
<dbReference type="PANTHER" id="PTHR10742">
    <property type="entry name" value="FLAVIN MONOAMINE OXIDASE"/>
    <property type="match status" value="1"/>
</dbReference>
<feature type="chain" id="PRO_5043020555" description="Tryptophan 2-monooxygenase" evidence="7">
    <location>
        <begin position="25"/>
        <end position="231"/>
    </location>
</feature>
<feature type="domain" description="Amine oxidase" evidence="8">
    <location>
        <begin position="46"/>
        <end position="145"/>
    </location>
</feature>
<dbReference type="PANTHER" id="PTHR10742:SF410">
    <property type="entry name" value="LYSINE-SPECIFIC HISTONE DEMETHYLASE 2"/>
    <property type="match status" value="1"/>
</dbReference>
<organism evidence="9 10">
    <name type="scientific">Burkholderia contaminans</name>
    <dbReference type="NCBI Taxonomy" id="488447"/>
    <lineage>
        <taxon>Bacteria</taxon>
        <taxon>Pseudomonadati</taxon>
        <taxon>Pseudomonadota</taxon>
        <taxon>Betaproteobacteria</taxon>
        <taxon>Burkholderiales</taxon>
        <taxon>Burkholderiaceae</taxon>
        <taxon>Burkholderia</taxon>
        <taxon>Burkholderia cepacia complex</taxon>
    </lineage>
</organism>
<dbReference type="Gene3D" id="3.50.50.60">
    <property type="entry name" value="FAD/NAD(P)-binding domain"/>
    <property type="match status" value="1"/>
</dbReference>
<dbReference type="Proteomes" id="UP001172109">
    <property type="component" value="Unassembled WGS sequence"/>
</dbReference>
<reference evidence="9" key="1">
    <citation type="submission" date="2023-07" db="EMBL/GenBank/DDBJ databases">
        <title>A collection of bacterial strains from the Burkholderia cepacia Research Laboratory and Repository.</title>
        <authorList>
            <person name="Lipuma J."/>
            <person name="Spilker T."/>
            <person name="Caverly L."/>
        </authorList>
    </citation>
    <scope>NUCLEOTIDE SEQUENCE</scope>
    <source>
        <strain evidence="9">AU44979</strain>
    </source>
</reference>
<dbReference type="AlphaFoldDB" id="A0AAP4VLY4"/>
<dbReference type="GO" id="GO:0050361">
    <property type="term" value="F:tryptophan 2-monooxygenase activity"/>
    <property type="evidence" value="ECO:0007669"/>
    <property type="project" value="UniProtKB-EC"/>
</dbReference>
<dbReference type="SUPFAM" id="SSF51905">
    <property type="entry name" value="FAD/NAD(P)-binding domain"/>
    <property type="match status" value="1"/>
</dbReference>
<protein>
    <recommendedName>
        <fullName evidence="4">Tryptophan 2-monooxygenase</fullName>
        <ecNumber evidence="3">1.13.12.3</ecNumber>
    </recommendedName>
</protein>
<comment type="pathway">
    <text evidence="1">Plant hormone metabolism; auxin biosynthesis.</text>
</comment>
<feature type="signal peptide" evidence="7">
    <location>
        <begin position="1"/>
        <end position="24"/>
    </location>
</feature>
<comment type="catalytic activity">
    <reaction evidence="6">
        <text>L-tryptophan + O2 = indole-3-acetamide + CO2 + H2O</text>
        <dbReference type="Rhea" id="RHEA:16165"/>
        <dbReference type="ChEBI" id="CHEBI:15377"/>
        <dbReference type="ChEBI" id="CHEBI:15379"/>
        <dbReference type="ChEBI" id="CHEBI:16031"/>
        <dbReference type="ChEBI" id="CHEBI:16526"/>
        <dbReference type="ChEBI" id="CHEBI:57912"/>
        <dbReference type="EC" id="1.13.12.3"/>
    </reaction>
</comment>
<dbReference type="EMBL" id="JAUJQS010000065">
    <property type="protein sequence ID" value="MDN7570722.1"/>
    <property type="molecule type" value="Genomic_DNA"/>
</dbReference>
<dbReference type="RefSeq" id="WP_092320677.1">
    <property type="nucleotide sequence ID" value="NZ_JAUJQS010000065.1"/>
</dbReference>
<comment type="caution">
    <text evidence="9">The sequence shown here is derived from an EMBL/GenBank/DDBJ whole genome shotgun (WGS) entry which is preliminary data.</text>
</comment>
<gene>
    <name evidence="9" type="ORF">QZM56_40260</name>
</gene>
<evidence type="ECO:0000313" key="9">
    <source>
        <dbReference type="EMBL" id="MDN7570722.1"/>
    </source>
</evidence>
<keyword evidence="5" id="KW-0073">Auxin biosynthesis</keyword>
<sequence>MITRRAMIASAVAAGAMSSPRAWAQAGQSLAPSTVYDVAIIGAGAAGIAAARALAGAGARVIVLEARGRPGGRIVTDSQTLGLPFDVGASYIHNAPINPITALAAQQGVTVIPSDRESLALRANSRNEPRSVVNRYVAADQRLMRRSERIARSGNDQPFSAVPRDIYERRFVDLHCATDIAADADRVSVLDIASAGATDDRFPIGGFGTMMMRAATGLPVNGGAKVGHAAA</sequence>
<accession>A0AAP4VLY4</accession>
<evidence type="ECO:0000256" key="6">
    <source>
        <dbReference type="ARBA" id="ARBA00047321"/>
    </source>
</evidence>
<keyword evidence="7" id="KW-0732">Signal</keyword>
<dbReference type="InterPro" id="IPR036188">
    <property type="entry name" value="FAD/NAD-bd_sf"/>
</dbReference>
<name>A0AAP4VLY4_9BURK</name>